<name>A0AAV7E031_ARIFI</name>
<dbReference type="Proteomes" id="UP000825729">
    <property type="component" value="Unassembled WGS sequence"/>
</dbReference>
<evidence type="ECO:0000313" key="2">
    <source>
        <dbReference type="Proteomes" id="UP000825729"/>
    </source>
</evidence>
<sequence>MSPHKQIRHGRQFVIALARSPICDSSTLQLGSTWSPSESELGSCFNFGGNPDWDVELSLVRLAWSPGCNGFDVLQTTPAWLPIFLSLAWSPTLFCKVRRSFESVDVGCDVGCNFVQHPA</sequence>
<dbReference type="EMBL" id="JAINDJ010000007">
    <property type="protein sequence ID" value="KAG9441899.1"/>
    <property type="molecule type" value="Genomic_DNA"/>
</dbReference>
<organism evidence="1 2">
    <name type="scientific">Aristolochia fimbriata</name>
    <name type="common">White veined hardy Dutchman's pipe vine</name>
    <dbReference type="NCBI Taxonomy" id="158543"/>
    <lineage>
        <taxon>Eukaryota</taxon>
        <taxon>Viridiplantae</taxon>
        <taxon>Streptophyta</taxon>
        <taxon>Embryophyta</taxon>
        <taxon>Tracheophyta</taxon>
        <taxon>Spermatophyta</taxon>
        <taxon>Magnoliopsida</taxon>
        <taxon>Magnoliidae</taxon>
        <taxon>Piperales</taxon>
        <taxon>Aristolochiaceae</taxon>
        <taxon>Aristolochia</taxon>
    </lineage>
</organism>
<keyword evidence="2" id="KW-1185">Reference proteome</keyword>
<protein>
    <submittedName>
        <fullName evidence="1">Uncharacterized protein</fullName>
    </submittedName>
</protein>
<accession>A0AAV7E031</accession>
<reference evidence="1 2" key="1">
    <citation type="submission" date="2021-07" db="EMBL/GenBank/DDBJ databases">
        <title>The Aristolochia fimbriata genome: insights into angiosperm evolution, floral development and chemical biosynthesis.</title>
        <authorList>
            <person name="Jiao Y."/>
        </authorList>
    </citation>
    <scope>NUCLEOTIDE SEQUENCE [LARGE SCALE GENOMIC DNA]</scope>
    <source>
        <strain evidence="1">IBCAS-2021</strain>
        <tissue evidence="1">Leaf</tissue>
    </source>
</reference>
<dbReference type="AlphaFoldDB" id="A0AAV7E031"/>
<comment type="caution">
    <text evidence="1">The sequence shown here is derived from an EMBL/GenBank/DDBJ whole genome shotgun (WGS) entry which is preliminary data.</text>
</comment>
<gene>
    <name evidence="1" type="ORF">H6P81_017753</name>
</gene>
<proteinExistence type="predicted"/>
<evidence type="ECO:0000313" key="1">
    <source>
        <dbReference type="EMBL" id="KAG9441899.1"/>
    </source>
</evidence>